<dbReference type="Proteomes" id="UP001305414">
    <property type="component" value="Unassembled WGS sequence"/>
</dbReference>
<gene>
    <name evidence="5" type="ORF">RRF57_009604</name>
</gene>
<dbReference type="Gene3D" id="2.60.120.620">
    <property type="entry name" value="q2cbj1_9rhob like domain"/>
    <property type="match status" value="1"/>
</dbReference>
<dbReference type="Pfam" id="PF05721">
    <property type="entry name" value="PhyH"/>
    <property type="match status" value="1"/>
</dbReference>
<evidence type="ECO:0000256" key="3">
    <source>
        <dbReference type="ARBA" id="ARBA00022964"/>
    </source>
</evidence>
<dbReference type="PANTHER" id="PTHR20883">
    <property type="entry name" value="PHYTANOYL-COA DIOXYGENASE DOMAIN CONTAINING 1"/>
    <property type="match status" value="1"/>
</dbReference>
<dbReference type="PANTHER" id="PTHR20883:SF41">
    <property type="entry name" value="IRON_ALPHA-KETOGLUTARATE-DEPENDENT DIOXYGENASE ASQJ"/>
    <property type="match status" value="1"/>
</dbReference>
<keyword evidence="3" id="KW-0223">Dioxygenase</keyword>
<accession>A0AAN7Z1T7</accession>
<sequence length="297" mass="32681">MKQLVMSTASAPIRSPPRKLQEVPVSAGCDAVLKAVREDGAVIIKKLFTHDQISRLNADVQPAMDAMGSGSKHAEEWVRQFHGDSTKRLNNIVGISPTFREEFLEHPLIHAVCEIIYLADAGGYWMNSTQVIDISPGSKPQPLHRDQWQFPIFQLAGPSAPEASCNFIVALSRFTDANGATRVIPGSHLWADFRNNGSHEDTVPAEMDVGDACFISGKVVHGGGSNTTVGEMRRGMAIVFQCSYLTPEEAYPFNVDAKIARTLSARGQRMVGFRSQFLKDSPGVWKRNYGEVDEVYC</sequence>
<dbReference type="InterPro" id="IPR008775">
    <property type="entry name" value="Phytyl_CoA_dOase-like"/>
</dbReference>
<dbReference type="GO" id="GO:0051213">
    <property type="term" value="F:dioxygenase activity"/>
    <property type="evidence" value="ECO:0007669"/>
    <property type="project" value="UniProtKB-KW"/>
</dbReference>
<evidence type="ECO:0000313" key="6">
    <source>
        <dbReference type="Proteomes" id="UP001305414"/>
    </source>
</evidence>
<dbReference type="SUPFAM" id="SSF51197">
    <property type="entry name" value="Clavaminate synthase-like"/>
    <property type="match status" value="1"/>
</dbReference>
<comment type="cofactor">
    <cofactor evidence="1">
        <name>Fe cation</name>
        <dbReference type="ChEBI" id="CHEBI:24875"/>
    </cofactor>
</comment>
<comment type="similarity">
    <text evidence="2">Belongs to the PhyH family.</text>
</comment>
<dbReference type="AlphaFoldDB" id="A0AAN7Z1T7"/>
<keyword evidence="4" id="KW-0560">Oxidoreductase</keyword>
<proteinExistence type="inferred from homology"/>
<organism evidence="5 6">
    <name type="scientific">Xylaria bambusicola</name>
    <dbReference type="NCBI Taxonomy" id="326684"/>
    <lineage>
        <taxon>Eukaryota</taxon>
        <taxon>Fungi</taxon>
        <taxon>Dikarya</taxon>
        <taxon>Ascomycota</taxon>
        <taxon>Pezizomycotina</taxon>
        <taxon>Sordariomycetes</taxon>
        <taxon>Xylariomycetidae</taxon>
        <taxon>Xylariales</taxon>
        <taxon>Xylariaceae</taxon>
        <taxon>Xylaria</taxon>
    </lineage>
</organism>
<evidence type="ECO:0000256" key="4">
    <source>
        <dbReference type="ARBA" id="ARBA00023002"/>
    </source>
</evidence>
<evidence type="ECO:0000256" key="1">
    <source>
        <dbReference type="ARBA" id="ARBA00001962"/>
    </source>
</evidence>
<protein>
    <submittedName>
        <fullName evidence="5">Uncharacterized protein</fullName>
    </submittedName>
</protein>
<name>A0AAN7Z1T7_9PEZI</name>
<keyword evidence="6" id="KW-1185">Reference proteome</keyword>
<dbReference type="EMBL" id="JAWHQM010000036">
    <property type="protein sequence ID" value="KAK5633890.1"/>
    <property type="molecule type" value="Genomic_DNA"/>
</dbReference>
<evidence type="ECO:0000313" key="5">
    <source>
        <dbReference type="EMBL" id="KAK5633890.1"/>
    </source>
</evidence>
<comment type="caution">
    <text evidence="5">The sequence shown here is derived from an EMBL/GenBank/DDBJ whole genome shotgun (WGS) entry which is preliminary data.</text>
</comment>
<evidence type="ECO:0000256" key="2">
    <source>
        <dbReference type="ARBA" id="ARBA00005830"/>
    </source>
</evidence>
<reference evidence="5 6" key="1">
    <citation type="submission" date="2023-10" db="EMBL/GenBank/DDBJ databases">
        <title>Draft genome sequence of Xylaria bambusicola isolate GMP-LS, the root and basal stem rot pathogen of sugarcane in Indonesia.</title>
        <authorList>
            <person name="Selvaraj P."/>
            <person name="Muralishankar V."/>
            <person name="Muruganantham S."/>
            <person name="Sp S."/>
            <person name="Haryani S."/>
            <person name="Lau K.J.X."/>
            <person name="Naqvi N.I."/>
        </authorList>
    </citation>
    <scope>NUCLEOTIDE SEQUENCE [LARGE SCALE GENOMIC DNA]</scope>
    <source>
        <strain evidence="5">GMP-LS</strain>
    </source>
</reference>